<dbReference type="EMBL" id="BAAAFD010000014">
    <property type="protein sequence ID" value="GAA0859750.1"/>
    <property type="molecule type" value="Genomic_DNA"/>
</dbReference>
<evidence type="ECO:0000313" key="1">
    <source>
        <dbReference type="EMBL" id="GAA0859750.1"/>
    </source>
</evidence>
<gene>
    <name evidence="1" type="ORF">GCM10009114_34360</name>
</gene>
<sequence>MVQLQTGVEKATLFVVPEALLIGDLRINIVWFNYKQVSMRSRPKSITGMTVVSEHYRDDSYY</sequence>
<comment type="caution">
    <text evidence="1">The sequence shown here is derived from an EMBL/GenBank/DDBJ whole genome shotgun (WGS) entry which is preliminary data.</text>
</comment>
<dbReference type="Proteomes" id="UP001500359">
    <property type="component" value="Unassembled WGS sequence"/>
</dbReference>
<protein>
    <submittedName>
        <fullName evidence="1">Uncharacterized protein</fullName>
    </submittedName>
</protein>
<name>A0ABN1LT11_9ALTE</name>
<reference evidence="1 2" key="1">
    <citation type="journal article" date="2019" name="Int. J. Syst. Evol. Microbiol.">
        <title>The Global Catalogue of Microorganisms (GCM) 10K type strain sequencing project: providing services to taxonomists for standard genome sequencing and annotation.</title>
        <authorList>
            <consortium name="The Broad Institute Genomics Platform"/>
            <consortium name="The Broad Institute Genome Sequencing Center for Infectious Disease"/>
            <person name="Wu L."/>
            <person name="Ma J."/>
        </authorList>
    </citation>
    <scope>NUCLEOTIDE SEQUENCE [LARGE SCALE GENOMIC DNA]</scope>
    <source>
        <strain evidence="1 2">JCM 15896</strain>
    </source>
</reference>
<proteinExistence type="predicted"/>
<evidence type="ECO:0000313" key="2">
    <source>
        <dbReference type="Proteomes" id="UP001500359"/>
    </source>
</evidence>
<keyword evidence="2" id="KW-1185">Reference proteome</keyword>
<accession>A0ABN1LT11</accession>
<organism evidence="1 2">
    <name type="scientific">Aliiglaciecola litoralis</name>
    <dbReference type="NCBI Taxonomy" id="582857"/>
    <lineage>
        <taxon>Bacteria</taxon>
        <taxon>Pseudomonadati</taxon>
        <taxon>Pseudomonadota</taxon>
        <taxon>Gammaproteobacteria</taxon>
        <taxon>Alteromonadales</taxon>
        <taxon>Alteromonadaceae</taxon>
        <taxon>Aliiglaciecola</taxon>
    </lineage>
</organism>